<feature type="non-terminal residue" evidence="3">
    <location>
        <position position="189"/>
    </location>
</feature>
<gene>
    <name evidence="3" type="ORF">OFUS_LOCUS25094</name>
</gene>
<dbReference type="EMBL" id="CAIIXF020000012">
    <property type="protein sequence ID" value="CAH1801288.1"/>
    <property type="molecule type" value="Genomic_DNA"/>
</dbReference>
<feature type="transmembrane region" description="Helical" evidence="2">
    <location>
        <begin position="25"/>
        <end position="48"/>
    </location>
</feature>
<reference evidence="3" key="1">
    <citation type="submission" date="2022-03" db="EMBL/GenBank/DDBJ databases">
        <authorList>
            <person name="Martin C."/>
        </authorList>
    </citation>
    <scope>NUCLEOTIDE SEQUENCE</scope>
</reference>
<dbReference type="Proteomes" id="UP000749559">
    <property type="component" value="Unassembled WGS sequence"/>
</dbReference>
<feature type="region of interest" description="Disordered" evidence="1">
    <location>
        <begin position="128"/>
        <end position="189"/>
    </location>
</feature>
<dbReference type="AlphaFoldDB" id="A0A8S4Q5V8"/>
<sequence length="189" mass="21514">RYGGDTCSEVRRYYKKKPQPLGSKVITGIVFASLFGASAIIVALFFIIRRCRKSPSTSYREPRSRLGYGTPSIWPNNRDSPSLPTEEAHRAETRGMLRDLDTEGNQSHTNRFDHNVTSQRTTREHNLMHSGHQDNNSPPVQYDPNVSPPDYTDALDDRYKLPSPEITEEPPPSYDTVQLNALRSENHRT</sequence>
<evidence type="ECO:0000256" key="1">
    <source>
        <dbReference type="SAM" id="MobiDB-lite"/>
    </source>
</evidence>
<accession>A0A8S4Q5V8</accession>
<evidence type="ECO:0000313" key="4">
    <source>
        <dbReference type="Proteomes" id="UP000749559"/>
    </source>
</evidence>
<comment type="caution">
    <text evidence="3">The sequence shown here is derived from an EMBL/GenBank/DDBJ whole genome shotgun (WGS) entry which is preliminary data.</text>
</comment>
<evidence type="ECO:0000256" key="2">
    <source>
        <dbReference type="SAM" id="Phobius"/>
    </source>
</evidence>
<protein>
    <submittedName>
        <fullName evidence="3">Uncharacterized protein</fullName>
    </submittedName>
</protein>
<keyword evidence="4" id="KW-1185">Reference proteome</keyword>
<proteinExistence type="predicted"/>
<feature type="region of interest" description="Disordered" evidence="1">
    <location>
        <begin position="100"/>
        <end position="119"/>
    </location>
</feature>
<name>A0A8S4Q5V8_OWEFU</name>
<keyword evidence="2" id="KW-1133">Transmembrane helix</keyword>
<keyword evidence="2" id="KW-0472">Membrane</keyword>
<feature type="compositionally biased region" description="Polar residues" evidence="1">
    <location>
        <begin position="73"/>
        <end position="83"/>
    </location>
</feature>
<organism evidence="3 4">
    <name type="scientific">Owenia fusiformis</name>
    <name type="common">Polychaete worm</name>
    <dbReference type="NCBI Taxonomy" id="6347"/>
    <lineage>
        <taxon>Eukaryota</taxon>
        <taxon>Metazoa</taxon>
        <taxon>Spiralia</taxon>
        <taxon>Lophotrochozoa</taxon>
        <taxon>Annelida</taxon>
        <taxon>Polychaeta</taxon>
        <taxon>Sedentaria</taxon>
        <taxon>Canalipalpata</taxon>
        <taxon>Sabellida</taxon>
        <taxon>Oweniida</taxon>
        <taxon>Oweniidae</taxon>
        <taxon>Owenia</taxon>
    </lineage>
</organism>
<evidence type="ECO:0000313" key="3">
    <source>
        <dbReference type="EMBL" id="CAH1801288.1"/>
    </source>
</evidence>
<feature type="region of interest" description="Disordered" evidence="1">
    <location>
        <begin position="56"/>
        <end position="94"/>
    </location>
</feature>
<keyword evidence="2" id="KW-0812">Transmembrane</keyword>
<feature type="compositionally biased region" description="Polar residues" evidence="1">
    <location>
        <begin position="103"/>
        <end position="119"/>
    </location>
</feature>